<accession>A0A927FB77</accession>
<dbReference type="RefSeq" id="WP_191618743.1">
    <property type="nucleotide sequence ID" value="NZ_JACYFG010000051.1"/>
</dbReference>
<comment type="caution">
    <text evidence="1">The sequence shown here is derived from an EMBL/GenBank/DDBJ whole genome shotgun (WGS) entry which is preliminary data.</text>
</comment>
<evidence type="ECO:0008006" key="3">
    <source>
        <dbReference type="Google" id="ProtNLM"/>
    </source>
</evidence>
<keyword evidence="2" id="KW-1185">Reference proteome</keyword>
<proteinExistence type="predicted"/>
<dbReference type="EMBL" id="JACYFG010000051">
    <property type="protein sequence ID" value="MBD5781659.1"/>
    <property type="molecule type" value="Genomic_DNA"/>
</dbReference>
<sequence>MKDRRRFCVSVRLTEGELEELVAKAGAKCLGTKLRNLALYPARSRKRSKSEVPADVTRDLQGALENLGQLAASKRDVSDATLAELVDTLLLISERVRKDRK</sequence>
<name>A0A927FB77_9BACT</name>
<dbReference type="Proteomes" id="UP000622317">
    <property type="component" value="Unassembled WGS sequence"/>
</dbReference>
<organism evidence="1 2">
    <name type="scientific">Pelagicoccus enzymogenes</name>
    <dbReference type="NCBI Taxonomy" id="2773457"/>
    <lineage>
        <taxon>Bacteria</taxon>
        <taxon>Pseudomonadati</taxon>
        <taxon>Verrucomicrobiota</taxon>
        <taxon>Opitutia</taxon>
        <taxon>Puniceicoccales</taxon>
        <taxon>Pelagicoccaceae</taxon>
        <taxon>Pelagicoccus</taxon>
    </lineage>
</organism>
<gene>
    <name evidence="1" type="ORF">IEN85_19315</name>
</gene>
<evidence type="ECO:0000313" key="2">
    <source>
        <dbReference type="Proteomes" id="UP000622317"/>
    </source>
</evidence>
<reference evidence="1" key="1">
    <citation type="submission" date="2020-09" db="EMBL/GenBank/DDBJ databases">
        <title>Pelagicoccus enzymogenes sp. nov. with an EPS production, isolated from marine sediment.</title>
        <authorList>
            <person name="Feng X."/>
        </authorList>
    </citation>
    <scope>NUCLEOTIDE SEQUENCE</scope>
    <source>
        <strain evidence="1">NFK12</strain>
    </source>
</reference>
<evidence type="ECO:0000313" key="1">
    <source>
        <dbReference type="EMBL" id="MBD5781659.1"/>
    </source>
</evidence>
<protein>
    <recommendedName>
        <fullName evidence="3">Mobilization protein</fullName>
    </recommendedName>
</protein>
<dbReference type="AlphaFoldDB" id="A0A927FB77"/>